<keyword evidence="2" id="KW-1185">Reference proteome</keyword>
<sequence length="130" mass="14390">MLMETVALEALGAWQHVSPARRSGSLLRLATRVECQAIFDEANIVFCLLWMCVVYEALNDISRVKCWSIPGVVAQDGGAPYLLVFGDVRVRGTREQSMLQVDLVRHRAGAGLVGRGLSQSFIFHDCLKNL</sequence>
<evidence type="ECO:0000313" key="1">
    <source>
        <dbReference type="EMBL" id="QCE05814.1"/>
    </source>
</evidence>
<dbReference type="Proteomes" id="UP000501690">
    <property type="component" value="Linkage Group LG9"/>
</dbReference>
<name>A0A4D6MYP8_VIGUN</name>
<protein>
    <submittedName>
        <fullName evidence="1">Uncharacterized protein</fullName>
    </submittedName>
</protein>
<reference evidence="1 2" key="1">
    <citation type="submission" date="2019-04" db="EMBL/GenBank/DDBJ databases">
        <title>An improved genome assembly and genetic linkage map for asparagus bean, Vigna unguiculata ssp. sesquipedialis.</title>
        <authorList>
            <person name="Xia Q."/>
            <person name="Zhang R."/>
            <person name="Dong Y."/>
        </authorList>
    </citation>
    <scope>NUCLEOTIDE SEQUENCE [LARGE SCALE GENOMIC DNA]</scope>
    <source>
        <tissue evidence="1">Leaf</tissue>
    </source>
</reference>
<accession>A0A4D6MYP8</accession>
<proteinExistence type="predicted"/>
<dbReference type="AlphaFoldDB" id="A0A4D6MYP8"/>
<organism evidence="1 2">
    <name type="scientific">Vigna unguiculata</name>
    <name type="common">Cowpea</name>
    <dbReference type="NCBI Taxonomy" id="3917"/>
    <lineage>
        <taxon>Eukaryota</taxon>
        <taxon>Viridiplantae</taxon>
        <taxon>Streptophyta</taxon>
        <taxon>Embryophyta</taxon>
        <taxon>Tracheophyta</taxon>
        <taxon>Spermatophyta</taxon>
        <taxon>Magnoliopsida</taxon>
        <taxon>eudicotyledons</taxon>
        <taxon>Gunneridae</taxon>
        <taxon>Pentapetalae</taxon>
        <taxon>rosids</taxon>
        <taxon>fabids</taxon>
        <taxon>Fabales</taxon>
        <taxon>Fabaceae</taxon>
        <taxon>Papilionoideae</taxon>
        <taxon>50 kb inversion clade</taxon>
        <taxon>NPAAA clade</taxon>
        <taxon>indigoferoid/millettioid clade</taxon>
        <taxon>Phaseoleae</taxon>
        <taxon>Vigna</taxon>
    </lineage>
</organism>
<dbReference type="EMBL" id="CP039353">
    <property type="protein sequence ID" value="QCE05814.1"/>
    <property type="molecule type" value="Genomic_DNA"/>
</dbReference>
<gene>
    <name evidence="1" type="ORF">DEO72_LG9g820</name>
</gene>
<evidence type="ECO:0000313" key="2">
    <source>
        <dbReference type="Proteomes" id="UP000501690"/>
    </source>
</evidence>